<accession>A0A5S3PG75</accession>
<proteinExistence type="predicted"/>
<evidence type="ECO:0000256" key="5">
    <source>
        <dbReference type="ARBA" id="ARBA00022989"/>
    </source>
</evidence>
<evidence type="ECO:0000259" key="8">
    <source>
        <dbReference type="Pfam" id="PF02470"/>
    </source>
</evidence>
<evidence type="ECO:0000256" key="7">
    <source>
        <dbReference type="SAM" id="Phobius"/>
    </source>
</evidence>
<evidence type="ECO:0000256" key="4">
    <source>
        <dbReference type="ARBA" id="ARBA00022692"/>
    </source>
</evidence>
<dbReference type="InterPro" id="IPR051800">
    <property type="entry name" value="PqiA-PqiB_transport"/>
</dbReference>
<keyword evidence="6 7" id="KW-0472">Membrane</keyword>
<evidence type="ECO:0000256" key="1">
    <source>
        <dbReference type="ARBA" id="ARBA00004533"/>
    </source>
</evidence>
<dbReference type="Proteomes" id="UP000309550">
    <property type="component" value="Unassembled WGS sequence"/>
</dbReference>
<sequence length="444" mass="47098">MTDTPPDVSIEPARKSFFGRASVVWVIPFLALVIALGVAWQSYSNQGPLISIEFENGAGIAAGQTELRYRDITVGVVEELNFSDGLQTVIAAVRLDKEVAPYVDAGASFWVVRPELTAQGVSGLDTVLSGVFIEGVWDSEIGLPRSVFSGLSDRPLFRPGQEGLQIAFRSTPKGQLSDNSPILFRGIEVGRVGKAEISPNGNFAIAEAIIYEPHGRLITPNTRFWDTSGFSVSLGPTGAEIDFSSIASLVGGGVTFDTFVSGGARVADGTVFEVFPDETTARNSIFNASEVETLEISVIFKDNISGLTVGAPIELSGLKIGAVENVSGIVDAARFGDARVRLNAVLGIQPARLGLQGDVTAEAALDFLKGRVREGMRARLASASLLTGGLKVELVEVEDAPQREIVQIGDSMPIMPDTESEVSDAAATVEGVFTRINNLPIEDL</sequence>
<keyword evidence="5 7" id="KW-1133">Transmembrane helix</keyword>
<feature type="transmembrane region" description="Helical" evidence="7">
    <location>
        <begin position="23"/>
        <end position="43"/>
    </location>
</feature>
<protein>
    <submittedName>
        <fullName evidence="9">MCE family protein</fullName>
    </submittedName>
</protein>
<feature type="domain" description="Mce/MlaD" evidence="8">
    <location>
        <begin position="47"/>
        <end position="120"/>
    </location>
</feature>
<dbReference type="PANTHER" id="PTHR30462:SF0">
    <property type="entry name" value="INTERMEMBRANE TRANSPORT PROTEIN YEBT"/>
    <property type="match status" value="1"/>
</dbReference>
<reference evidence="9 10" key="1">
    <citation type="submission" date="2019-05" db="EMBL/GenBank/DDBJ databases">
        <title>Sulfitobacter sabulilitoris sp. nov., isolated from a marine sand.</title>
        <authorList>
            <person name="Yoon J.-H."/>
        </authorList>
    </citation>
    <scope>NUCLEOTIDE SEQUENCE [LARGE SCALE GENOMIC DNA]</scope>
    <source>
        <strain evidence="9 10">HSMS-29</strain>
    </source>
</reference>
<evidence type="ECO:0000256" key="3">
    <source>
        <dbReference type="ARBA" id="ARBA00022519"/>
    </source>
</evidence>
<comment type="subcellular location">
    <subcellularLocation>
        <location evidence="1">Cell inner membrane</location>
    </subcellularLocation>
</comment>
<dbReference type="EMBL" id="VANS01000006">
    <property type="protein sequence ID" value="TMM50530.1"/>
    <property type="molecule type" value="Genomic_DNA"/>
</dbReference>
<dbReference type="InterPro" id="IPR003399">
    <property type="entry name" value="Mce/MlaD"/>
</dbReference>
<dbReference type="RefSeq" id="WP_138663508.1">
    <property type="nucleotide sequence ID" value="NZ_VANS01000006.1"/>
</dbReference>
<organism evidence="9 10">
    <name type="scientific">Sulfitobacter sabulilitoris</name>
    <dbReference type="NCBI Taxonomy" id="2562655"/>
    <lineage>
        <taxon>Bacteria</taxon>
        <taxon>Pseudomonadati</taxon>
        <taxon>Pseudomonadota</taxon>
        <taxon>Alphaproteobacteria</taxon>
        <taxon>Rhodobacterales</taxon>
        <taxon>Roseobacteraceae</taxon>
        <taxon>Sulfitobacter</taxon>
    </lineage>
</organism>
<gene>
    <name evidence="9" type="ORF">FDT80_16875</name>
</gene>
<evidence type="ECO:0000256" key="6">
    <source>
        <dbReference type="ARBA" id="ARBA00023136"/>
    </source>
</evidence>
<feature type="domain" description="Mce/MlaD" evidence="8">
    <location>
        <begin position="166"/>
        <end position="237"/>
    </location>
</feature>
<feature type="non-terminal residue" evidence="9">
    <location>
        <position position="444"/>
    </location>
</feature>
<keyword evidence="2" id="KW-1003">Cell membrane</keyword>
<comment type="caution">
    <text evidence="9">The sequence shown here is derived from an EMBL/GenBank/DDBJ whole genome shotgun (WGS) entry which is preliminary data.</text>
</comment>
<evidence type="ECO:0000313" key="9">
    <source>
        <dbReference type="EMBL" id="TMM50530.1"/>
    </source>
</evidence>
<name>A0A5S3PG75_9RHOB</name>
<dbReference type="OrthoDB" id="9806984at2"/>
<evidence type="ECO:0000313" key="10">
    <source>
        <dbReference type="Proteomes" id="UP000309550"/>
    </source>
</evidence>
<keyword evidence="3" id="KW-0997">Cell inner membrane</keyword>
<dbReference type="AlphaFoldDB" id="A0A5S3PG75"/>
<dbReference type="GO" id="GO:0005886">
    <property type="term" value="C:plasma membrane"/>
    <property type="evidence" value="ECO:0007669"/>
    <property type="project" value="UniProtKB-SubCell"/>
</dbReference>
<dbReference type="Pfam" id="PF02470">
    <property type="entry name" value="MlaD"/>
    <property type="match status" value="2"/>
</dbReference>
<keyword evidence="10" id="KW-1185">Reference proteome</keyword>
<evidence type="ECO:0000256" key="2">
    <source>
        <dbReference type="ARBA" id="ARBA00022475"/>
    </source>
</evidence>
<dbReference type="PANTHER" id="PTHR30462">
    <property type="entry name" value="INTERMEMBRANE TRANSPORT PROTEIN PQIB-RELATED"/>
    <property type="match status" value="1"/>
</dbReference>
<keyword evidence="4 7" id="KW-0812">Transmembrane</keyword>